<dbReference type="SUPFAM" id="SSF47459">
    <property type="entry name" value="HLH, helix-loop-helix DNA-binding domain"/>
    <property type="match status" value="1"/>
</dbReference>
<dbReference type="GO" id="GO:0046983">
    <property type="term" value="F:protein dimerization activity"/>
    <property type="evidence" value="ECO:0007669"/>
    <property type="project" value="InterPro"/>
</dbReference>
<accession>A0AA88VJ77</accession>
<dbReference type="PANTHER" id="PTHR13935">
    <property type="entry name" value="ACHAETE-SCUTE TRANSCRIPTION FACTOR-RELATED"/>
    <property type="match status" value="1"/>
</dbReference>
<keyword evidence="2" id="KW-0805">Transcription regulation</keyword>
<evidence type="ECO:0000313" key="7">
    <source>
        <dbReference type="EMBL" id="KAK3009926.1"/>
    </source>
</evidence>
<dbReference type="InterPro" id="IPR036638">
    <property type="entry name" value="HLH_DNA-bd_sf"/>
</dbReference>
<evidence type="ECO:0000256" key="2">
    <source>
        <dbReference type="ARBA" id="ARBA00023015"/>
    </source>
</evidence>
<name>A0AA88VJ77_9ASTE</name>
<keyword evidence="8" id="KW-1185">Reference proteome</keyword>
<comment type="caution">
    <text evidence="7">The sequence shown here is derived from an EMBL/GenBank/DDBJ whole genome shotgun (WGS) entry which is preliminary data.</text>
</comment>
<dbReference type="GO" id="GO:0010106">
    <property type="term" value="P:cellular response to iron ion starvation"/>
    <property type="evidence" value="ECO:0007669"/>
    <property type="project" value="UniProtKB-ARBA"/>
</dbReference>
<evidence type="ECO:0000256" key="4">
    <source>
        <dbReference type="ARBA" id="ARBA00023163"/>
    </source>
</evidence>
<dbReference type="Proteomes" id="UP001188597">
    <property type="component" value="Unassembled WGS sequence"/>
</dbReference>
<organism evidence="7 8">
    <name type="scientific">Escallonia herrerae</name>
    <dbReference type="NCBI Taxonomy" id="1293975"/>
    <lineage>
        <taxon>Eukaryota</taxon>
        <taxon>Viridiplantae</taxon>
        <taxon>Streptophyta</taxon>
        <taxon>Embryophyta</taxon>
        <taxon>Tracheophyta</taxon>
        <taxon>Spermatophyta</taxon>
        <taxon>Magnoliopsida</taxon>
        <taxon>eudicotyledons</taxon>
        <taxon>Gunneridae</taxon>
        <taxon>Pentapetalae</taxon>
        <taxon>asterids</taxon>
        <taxon>campanulids</taxon>
        <taxon>Escalloniales</taxon>
        <taxon>Escalloniaceae</taxon>
        <taxon>Escallonia</taxon>
    </lineage>
</organism>
<dbReference type="GO" id="GO:0000977">
    <property type="term" value="F:RNA polymerase II transcription regulatory region sequence-specific DNA binding"/>
    <property type="evidence" value="ECO:0007669"/>
    <property type="project" value="TreeGrafter"/>
</dbReference>
<dbReference type="Gene3D" id="4.10.280.10">
    <property type="entry name" value="Helix-loop-helix DNA-binding domain"/>
    <property type="match status" value="1"/>
</dbReference>
<evidence type="ECO:0000313" key="8">
    <source>
        <dbReference type="Proteomes" id="UP001188597"/>
    </source>
</evidence>
<proteinExistence type="predicted"/>
<evidence type="ECO:0000256" key="5">
    <source>
        <dbReference type="ARBA" id="ARBA00023242"/>
    </source>
</evidence>
<keyword evidence="3" id="KW-0238">DNA-binding</keyword>
<dbReference type="AlphaFoldDB" id="A0AA88VJ77"/>
<keyword evidence="4" id="KW-0804">Transcription</keyword>
<dbReference type="Pfam" id="PF00010">
    <property type="entry name" value="HLH"/>
    <property type="match status" value="1"/>
</dbReference>
<dbReference type="GO" id="GO:0000981">
    <property type="term" value="F:DNA-binding transcription factor activity, RNA polymerase II-specific"/>
    <property type="evidence" value="ECO:0007669"/>
    <property type="project" value="TreeGrafter"/>
</dbReference>
<dbReference type="PANTHER" id="PTHR13935:SF41">
    <property type="entry name" value="TRANSCRIPTION FACTOR ORG2-RELATED"/>
    <property type="match status" value="1"/>
</dbReference>
<dbReference type="FunFam" id="4.10.280.10:FF:000074">
    <property type="entry name" value="Transcription factor ORG2"/>
    <property type="match status" value="1"/>
</dbReference>
<feature type="domain" description="BHLH" evidence="6">
    <location>
        <begin position="66"/>
        <end position="118"/>
    </location>
</feature>
<gene>
    <name evidence="7" type="ORF">RJ639_011033</name>
</gene>
<dbReference type="SMART" id="SM00353">
    <property type="entry name" value="HLH"/>
    <property type="match status" value="1"/>
</dbReference>
<protein>
    <recommendedName>
        <fullName evidence="6">BHLH domain-containing protein</fullName>
    </recommendedName>
</protein>
<dbReference type="InterPro" id="IPR015660">
    <property type="entry name" value="MASH1/Ascl1a-like"/>
</dbReference>
<dbReference type="PROSITE" id="PS50888">
    <property type="entry name" value="BHLH"/>
    <property type="match status" value="1"/>
</dbReference>
<dbReference type="EMBL" id="JAVXUP010001594">
    <property type="protein sequence ID" value="KAK3009926.1"/>
    <property type="molecule type" value="Genomic_DNA"/>
</dbReference>
<evidence type="ECO:0000259" key="6">
    <source>
        <dbReference type="PROSITE" id="PS50888"/>
    </source>
</evidence>
<dbReference type="CDD" id="cd18914">
    <property type="entry name" value="bHLH_AtORG2_like"/>
    <property type="match status" value="1"/>
</dbReference>
<reference evidence="7" key="1">
    <citation type="submission" date="2022-12" db="EMBL/GenBank/DDBJ databases">
        <title>Draft genome assemblies for two species of Escallonia (Escalloniales).</title>
        <authorList>
            <person name="Chanderbali A."/>
            <person name="Dervinis C."/>
            <person name="Anghel I."/>
            <person name="Soltis D."/>
            <person name="Soltis P."/>
            <person name="Zapata F."/>
        </authorList>
    </citation>
    <scope>NUCLEOTIDE SEQUENCE</scope>
    <source>
        <strain evidence="7">UCBG64.0493</strain>
        <tissue evidence="7">Leaf</tissue>
    </source>
</reference>
<evidence type="ECO:0000256" key="3">
    <source>
        <dbReference type="ARBA" id="ARBA00023125"/>
    </source>
</evidence>
<comment type="subcellular location">
    <subcellularLocation>
        <location evidence="1">Nucleus</location>
    </subcellularLocation>
</comment>
<dbReference type="GO" id="GO:0090575">
    <property type="term" value="C:RNA polymerase II transcription regulator complex"/>
    <property type="evidence" value="ECO:0007669"/>
    <property type="project" value="TreeGrafter"/>
</dbReference>
<sequence length="242" mass="27044">MLASWPPTFSTFGWSLEDSISHEQTITYRETETSDSLLPSLPSWPEVENLDSALFGAIGGGDSSMVRKLHHNASERDRRKRVNNSYSSLRSLLPPSDQMKRLSIPATVSRVLKFIPELRKEVDELFQKKEELISRIPTQTELVQPGKQRILATGGSLSAVSAIPLGDGEFAVQISTIKANKAMLSMAIEIVEEDGLLLLNSSSFESFGGRIFCHLHLQVQGSRDVDMEILREKLLLLYEKFP</sequence>
<keyword evidence="5" id="KW-0539">Nucleus</keyword>
<dbReference type="InterPro" id="IPR011598">
    <property type="entry name" value="bHLH_dom"/>
</dbReference>
<evidence type="ECO:0000256" key="1">
    <source>
        <dbReference type="ARBA" id="ARBA00004123"/>
    </source>
</evidence>